<dbReference type="OrthoDB" id="9797095at2"/>
<dbReference type="InterPro" id="IPR000305">
    <property type="entry name" value="GIY-YIG_endonuc"/>
</dbReference>
<keyword evidence="4" id="KW-1185">Reference proteome</keyword>
<dbReference type="PROSITE" id="PS50164">
    <property type="entry name" value="GIY_YIG"/>
    <property type="match status" value="1"/>
</dbReference>
<accession>A0A4U1BBW9</accession>
<dbReference type="PANTHER" id="PTHR34477:SF1">
    <property type="entry name" value="UPF0213 PROTEIN YHBQ"/>
    <property type="match status" value="1"/>
</dbReference>
<dbReference type="AlphaFoldDB" id="A0A4U1BBW9"/>
<dbReference type="InterPro" id="IPR050190">
    <property type="entry name" value="UPF0213_domain"/>
</dbReference>
<dbReference type="CDD" id="cd10456">
    <property type="entry name" value="GIY-YIG_UPF0213"/>
    <property type="match status" value="1"/>
</dbReference>
<proteinExistence type="inferred from homology"/>
<dbReference type="RefSeq" id="WP_136853543.1">
    <property type="nucleotide sequence ID" value="NZ_SWCI01000007.1"/>
</dbReference>
<name>A0A4U1BBW9_9GAMM</name>
<comment type="similarity">
    <text evidence="1">Belongs to the UPF0213 family.</text>
</comment>
<dbReference type="SUPFAM" id="SSF82771">
    <property type="entry name" value="GIY-YIG endonuclease"/>
    <property type="match status" value="1"/>
</dbReference>
<evidence type="ECO:0000259" key="2">
    <source>
        <dbReference type="PROSITE" id="PS50164"/>
    </source>
</evidence>
<reference evidence="3 4" key="1">
    <citation type="submission" date="2019-04" db="EMBL/GenBank/DDBJ databases">
        <authorList>
            <person name="Hwang J.C."/>
        </authorList>
    </citation>
    <scope>NUCLEOTIDE SEQUENCE [LARGE SCALE GENOMIC DNA]</scope>
    <source>
        <strain evidence="3 4">IMCC35001</strain>
    </source>
</reference>
<organism evidence="3 4">
    <name type="scientific">Ferrimonas sediminicola</name>
    <dbReference type="NCBI Taxonomy" id="2569538"/>
    <lineage>
        <taxon>Bacteria</taxon>
        <taxon>Pseudomonadati</taxon>
        <taxon>Pseudomonadota</taxon>
        <taxon>Gammaproteobacteria</taxon>
        <taxon>Alteromonadales</taxon>
        <taxon>Ferrimonadaceae</taxon>
        <taxon>Ferrimonas</taxon>
    </lineage>
</organism>
<dbReference type="Proteomes" id="UP000305674">
    <property type="component" value="Unassembled WGS sequence"/>
</dbReference>
<evidence type="ECO:0000256" key="1">
    <source>
        <dbReference type="ARBA" id="ARBA00007435"/>
    </source>
</evidence>
<comment type="caution">
    <text evidence="3">The sequence shown here is derived from an EMBL/GenBank/DDBJ whole genome shotgun (WGS) entry which is preliminary data.</text>
</comment>
<feature type="domain" description="GIY-YIG" evidence="2">
    <location>
        <begin position="1"/>
        <end position="75"/>
    </location>
</feature>
<gene>
    <name evidence="3" type="ORF">FCL40_12030</name>
</gene>
<dbReference type="EMBL" id="SWCI01000007">
    <property type="protein sequence ID" value="TKB48432.1"/>
    <property type="molecule type" value="Genomic_DNA"/>
</dbReference>
<dbReference type="PANTHER" id="PTHR34477">
    <property type="entry name" value="UPF0213 PROTEIN YHBQ"/>
    <property type="match status" value="1"/>
</dbReference>
<dbReference type="Gene3D" id="3.40.1440.10">
    <property type="entry name" value="GIY-YIG endonuclease"/>
    <property type="match status" value="1"/>
</dbReference>
<dbReference type="Pfam" id="PF01541">
    <property type="entry name" value="GIY-YIG"/>
    <property type="match status" value="1"/>
</dbReference>
<evidence type="ECO:0000313" key="4">
    <source>
        <dbReference type="Proteomes" id="UP000305674"/>
    </source>
</evidence>
<protein>
    <submittedName>
        <fullName evidence="3">GIY-YIG nuclease family protein</fullName>
    </submittedName>
</protein>
<evidence type="ECO:0000313" key="3">
    <source>
        <dbReference type="EMBL" id="TKB48432.1"/>
    </source>
</evidence>
<sequence length="90" mass="10361">MWSLYLVRTACDRLYTGITTDVERRFRQHSKGRGAKALRGKGPLTLEFHTPIGDRAQASRVEYRVKQLTRAQKEAVLIRQALPEHCLEPL</sequence>
<dbReference type="InterPro" id="IPR035901">
    <property type="entry name" value="GIY-YIG_endonuc_sf"/>
</dbReference>